<gene>
    <name evidence="3" type="ORF">ACFPTN_16355</name>
</gene>
<keyword evidence="4" id="KW-1185">Reference proteome</keyword>
<dbReference type="Proteomes" id="UP001595974">
    <property type="component" value="Unassembled WGS sequence"/>
</dbReference>
<dbReference type="RefSeq" id="WP_385961556.1">
    <property type="nucleotide sequence ID" value="NZ_JBHSOG010000063.1"/>
</dbReference>
<name>A0ABW1AUI9_9RHOO</name>
<reference evidence="4" key="1">
    <citation type="journal article" date="2019" name="Int. J. Syst. Evol. Microbiol.">
        <title>The Global Catalogue of Microorganisms (GCM) 10K type strain sequencing project: providing services to taxonomists for standard genome sequencing and annotation.</title>
        <authorList>
            <consortium name="The Broad Institute Genomics Platform"/>
            <consortium name="The Broad Institute Genome Sequencing Center for Infectious Disease"/>
            <person name="Wu L."/>
            <person name="Ma J."/>
        </authorList>
    </citation>
    <scope>NUCLEOTIDE SEQUENCE [LARGE SCALE GENOMIC DNA]</scope>
    <source>
        <strain evidence="4">SHR3</strain>
    </source>
</reference>
<evidence type="ECO:0000313" key="3">
    <source>
        <dbReference type="EMBL" id="MFC5770953.1"/>
    </source>
</evidence>
<dbReference type="EMBL" id="JBHSOG010000063">
    <property type="protein sequence ID" value="MFC5770953.1"/>
    <property type="molecule type" value="Genomic_DNA"/>
</dbReference>
<feature type="non-terminal residue" evidence="3">
    <location>
        <position position="1"/>
    </location>
</feature>
<comment type="caution">
    <text evidence="3">The sequence shown here is derived from an EMBL/GenBank/DDBJ whole genome shotgun (WGS) entry which is preliminary data.</text>
</comment>
<evidence type="ECO:0000259" key="1">
    <source>
        <dbReference type="Pfam" id="PF00501"/>
    </source>
</evidence>
<dbReference type="Gene3D" id="3.40.50.12780">
    <property type="entry name" value="N-terminal domain of ligase-like"/>
    <property type="match status" value="1"/>
</dbReference>
<dbReference type="InterPro" id="IPR001242">
    <property type="entry name" value="Condensation_dom"/>
</dbReference>
<feature type="non-terminal residue" evidence="3">
    <location>
        <position position="258"/>
    </location>
</feature>
<sequence>WSLVLARTTGREDVVFGTVLFGRMQGGEGADRVMGMFINTLPVRLSVDGESVETRLKAVHGLLARLLRHEHAPLALAQRCSAVQAPAPLFTSLLNYRYSPEADEAGGDGAERPFADLVAVAGQERTNYPLTLAVDDLGEGFLLTMQVSRPIGAARVCGFMQRALEVVAAALERDPQQALRALDVLPAGERTQVLEGWNATARDYPAGRCLHELIEAQANRTPQAVAVRQDGASLTYAELNARANRLAHHLRTLGVGPD</sequence>
<proteinExistence type="predicted"/>
<accession>A0ABW1AUI9</accession>
<dbReference type="PANTHER" id="PTHR45527:SF1">
    <property type="entry name" value="FATTY ACID SYNTHASE"/>
    <property type="match status" value="1"/>
</dbReference>
<dbReference type="Gene3D" id="3.30.559.30">
    <property type="entry name" value="Nonribosomal peptide synthetase, condensation domain"/>
    <property type="match status" value="1"/>
</dbReference>
<dbReference type="Pfam" id="PF00501">
    <property type="entry name" value="AMP-binding"/>
    <property type="match status" value="1"/>
</dbReference>
<organism evidence="3 4">
    <name type="scientific">Thauera sinica</name>
    <dbReference type="NCBI Taxonomy" id="2665146"/>
    <lineage>
        <taxon>Bacteria</taxon>
        <taxon>Pseudomonadati</taxon>
        <taxon>Pseudomonadota</taxon>
        <taxon>Betaproteobacteria</taxon>
        <taxon>Rhodocyclales</taxon>
        <taxon>Zoogloeaceae</taxon>
        <taxon>Thauera</taxon>
    </lineage>
</organism>
<protein>
    <submittedName>
        <fullName evidence="3">Condensation domain-containing protein</fullName>
    </submittedName>
</protein>
<dbReference type="Pfam" id="PF00668">
    <property type="entry name" value="Condensation"/>
    <property type="match status" value="1"/>
</dbReference>
<dbReference type="InterPro" id="IPR000873">
    <property type="entry name" value="AMP-dep_synth/lig_dom"/>
</dbReference>
<dbReference type="SUPFAM" id="SSF52777">
    <property type="entry name" value="CoA-dependent acyltransferases"/>
    <property type="match status" value="1"/>
</dbReference>
<feature type="domain" description="AMP-dependent synthetase/ligase" evidence="1">
    <location>
        <begin position="215"/>
        <end position="257"/>
    </location>
</feature>
<evidence type="ECO:0000259" key="2">
    <source>
        <dbReference type="Pfam" id="PF00668"/>
    </source>
</evidence>
<dbReference type="SUPFAM" id="SSF56801">
    <property type="entry name" value="Acetyl-CoA synthetase-like"/>
    <property type="match status" value="1"/>
</dbReference>
<dbReference type="InterPro" id="IPR042099">
    <property type="entry name" value="ANL_N_sf"/>
</dbReference>
<evidence type="ECO:0000313" key="4">
    <source>
        <dbReference type="Proteomes" id="UP001595974"/>
    </source>
</evidence>
<feature type="domain" description="Condensation" evidence="2">
    <location>
        <begin position="1"/>
        <end position="192"/>
    </location>
</feature>
<dbReference type="PANTHER" id="PTHR45527">
    <property type="entry name" value="NONRIBOSOMAL PEPTIDE SYNTHETASE"/>
    <property type="match status" value="1"/>
</dbReference>